<keyword evidence="2" id="KW-0175">Coiled coil</keyword>
<dbReference type="PANTHER" id="PTHR11139">
    <property type="entry name" value="ATAXIA TELANGIECTASIA MUTATED ATM -RELATED"/>
    <property type="match status" value="1"/>
</dbReference>
<dbReference type="Pfam" id="PF00454">
    <property type="entry name" value="PI3_PI4_kinase"/>
    <property type="match status" value="1"/>
</dbReference>
<dbReference type="InterPro" id="IPR046807">
    <property type="entry name" value="Tra1_central"/>
</dbReference>
<dbReference type="Pfam" id="PF02259">
    <property type="entry name" value="FAT"/>
    <property type="match status" value="1"/>
</dbReference>
<dbReference type="InterPro" id="IPR050517">
    <property type="entry name" value="DDR_Repair_Kinase"/>
</dbReference>
<dbReference type="InterPro" id="IPR046805">
    <property type="entry name" value="Tra1_ring"/>
</dbReference>
<feature type="compositionally biased region" description="Low complexity" evidence="3">
    <location>
        <begin position="1"/>
        <end position="21"/>
    </location>
</feature>
<dbReference type="Pfam" id="PF20175">
    <property type="entry name" value="Tra1_central"/>
    <property type="match status" value="1"/>
</dbReference>
<comment type="similarity">
    <text evidence="1">Belongs to the PI3/PI4-kinase family. TRA1 subfamily.</text>
</comment>
<keyword evidence="7" id="KW-1185">Reference proteome</keyword>
<dbReference type="InterPro" id="IPR000403">
    <property type="entry name" value="PI3/4_kinase_cat_dom"/>
</dbReference>
<dbReference type="Proteomes" id="UP001054902">
    <property type="component" value="Unassembled WGS sequence"/>
</dbReference>
<dbReference type="GO" id="GO:0005634">
    <property type="term" value="C:nucleus"/>
    <property type="evidence" value="ECO:0007669"/>
    <property type="project" value="TreeGrafter"/>
</dbReference>
<dbReference type="SMART" id="SM00146">
    <property type="entry name" value="PI3Kc"/>
    <property type="match status" value="1"/>
</dbReference>
<feature type="compositionally biased region" description="Polar residues" evidence="3">
    <location>
        <begin position="349"/>
        <end position="388"/>
    </location>
</feature>
<reference evidence="6 7" key="1">
    <citation type="journal article" date="2021" name="Sci. Rep.">
        <title>The genome of the diatom Chaetoceros tenuissimus carries an ancient integrated fragment of an extant virus.</title>
        <authorList>
            <person name="Hongo Y."/>
            <person name="Kimura K."/>
            <person name="Takaki Y."/>
            <person name="Yoshida Y."/>
            <person name="Baba S."/>
            <person name="Kobayashi G."/>
            <person name="Nagasaki K."/>
            <person name="Hano T."/>
            <person name="Tomaru Y."/>
        </authorList>
    </citation>
    <scope>NUCLEOTIDE SEQUENCE [LARGE SCALE GENOMIC DNA]</scope>
    <source>
        <strain evidence="6 7">NIES-3715</strain>
    </source>
</reference>
<feature type="domain" description="FAT" evidence="5">
    <location>
        <begin position="3249"/>
        <end position="3741"/>
    </location>
</feature>
<dbReference type="CDD" id="cd05163">
    <property type="entry name" value="PIKK_TRRAP"/>
    <property type="match status" value="1"/>
</dbReference>
<dbReference type="Pfam" id="PF20206">
    <property type="entry name" value="Tra1_ring"/>
    <property type="match status" value="2"/>
</dbReference>
<evidence type="ECO:0000313" key="6">
    <source>
        <dbReference type="EMBL" id="GFH45808.1"/>
    </source>
</evidence>
<dbReference type="GO" id="GO:0006281">
    <property type="term" value="P:DNA repair"/>
    <property type="evidence" value="ECO:0007669"/>
    <property type="project" value="TreeGrafter"/>
</dbReference>
<dbReference type="PROSITE" id="PS50290">
    <property type="entry name" value="PI3_4_KINASE_3"/>
    <property type="match status" value="1"/>
</dbReference>
<dbReference type="GO" id="GO:0035267">
    <property type="term" value="C:NuA4 histone acetyltransferase complex"/>
    <property type="evidence" value="ECO:0007669"/>
    <property type="project" value="TreeGrafter"/>
</dbReference>
<organism evidence="6 7">
    <name type="scientific">Chaetoceros tenuissimus</name>
    <dbReference type="NCBI Taxonomy" id="426638"/>
    <lineage>
        <taxon>Eukaryota</taxon>
        <taxon>Sar</taxon>
        <taxon>Stramenopiles</taxon>
        <taxon>Ochrophyta</taxon>
        <taxon>Bacillariophyta</taxon>
        <taxon>Coscinodiscophyceae</taxon>
        <taxon>Chaetocerotophycidae</taxon>
        <taxon>Chaetocerotales</taxon>
        <taxon>Chaetocerotaceae</taxon>
        <taxon>Chaetoceros</taxon>
    </lineage>
</organism>
<evidence type="ECO:0000313" key="7">
    <source>
        <dbReference type="Proteomes" id="UP001054902"/>
    </source>
</evidence>
<feature type="compositionally biased region" description="Polar residues" evidence="3">
    <location>
        <begin position="29"/>
        <end position="39"/>
    </location>
</feature>
<name>A0AAD3CHP0_9STRA</name>
<dbReference type="EMBL" id="BLLK01000022">
    <property type="protein sequence ID" value="GFH45808.1"/>
    <property type="molecule type" value="Genomic_DNA"/>
</dbReference>
<feature type="coiled-coil region" evidence="2">
    <location>
        <begin position="1971"/>
        <end position="2045"/>
    </location>
</feature>
<dbReference type="GO" id="GO:0006355">
    <property type="term" value="P:regulation of DNA-templated transcription"/>
    <property type="evidence" value="ECO:0007669"/>
    <property type="project" value="TreeGrafter"/>
</dbReference>
<feature type="region of interest" description="Disordered" evidence="3">
    <location>
        <begin position="1"/>
        <end position="51"/>
    </location>
</feature>
<gene>
    <name evidence="6" type="ORF">CTEN210_02282</name>
</gene>
<feature type="region of interest" description="Disordered" evidence="3">
    <location>
        <begin position="3948"/>
        <end position="3969"/>
    </location>
</feature>
<evidence type="ECO:0000259" key="5">
    <source>
        <dbReference type="PROSITE" id="PS51189"/>
    </source>
</evidence>
<dbReference type="InterPro" id="IPR016024">
    <property type="entry name" value="ARM-type_fold"/>
</dbReference>
<dbReference type="PROSITE" id="PS51189">
    <property type="entry name" value="FAT"/>
    <property type="match status" value="1"/>
</dbReference>
<sequence length="4397" mass="497400">MSSNNSNTNPMPSSSGLPPSMAGQKRKANSIQSDGNATSDDPKQTKPEINWGALRRRIMENVTTEQTLHISCDAIDELRDHLELLHSTEYPVMLQTLFPVFGSILKSIPCQPPPPPNLLGPHHNPIHHPEERPEHRIRHTILEICYRLPQNEVLRPYAASLVELAMGVLLNDYEDNAILAVKIIFELHKSYRPMLADHVRPFLDFVKTAYKTLPSNLQKNFQSFAPPPIMASSKSENDSSSSPSGGSTTTADKRVMPPPINTTPSANISARLLSHSVVKSSSSFRVLTECPLSVMLLFQLYPKFIKTYLQQLLPLMMDSLAQRPPPHAAALLVPDPQLASPKAHGMTPKASTIHASEPESSGANQETSTSEAQSDPNAATNETGSSPVKEQKQIELNPHARHQELIKALYRKRAKELLAAQVKTLSFVTHLLRSYGDQMKPYEDRLANNVLNLFQMCPREAITARKDLLLGLRHIFATPFRKGFFQHIDTLLDERLLIGKHKQSEHGHLRAAAYSALADLLHYVRTKLTMTQISRVVHLYSRVLHDASMNLSLVTQAASVRLLLNMVDPVFRNKEEKASLGRDILFRILETLVWKIGMLVDHGITEVKAEEGKAKERNIVLKQGYSSEAAREEAIIEFMYEFKCNDGLGTLQNIRDLLKPLLTGTKTLIWCINNYGAQRAKLSSSKEKNSKTKSEPKEPVSKQQMWVEELAVQSLNSSERELLEKYFSWTLTALKVFKVETIDSDESKTEYQDVLENFAASLGVLDSFNFHRVIGSHIDELIVAIIEDDEVMAFPDALLLSSHNVATDFTSCLLRELMKDAESLDIGITESDNEQDQRAADVRMKLFSRILTSLTSHPKNEKVLRPYVQEIIAICLRRALGSEIVHWPGNHFTLLRQLFRGITGGKFEESYKEVLPLLPTLLNGLYRVYCNTNHEILKKVIIEICLTIPARLSSLLPHLSLLLHIIVPALKTNDGDLINLGLRTLEFWVDNLNIDFLFPILSHDEELFADLMTTLSSHLRPAPYQYGLLTLRLLGKLGGKNRLFLEAPMNLPVAESNTQTSIPRINCKWNNDGMEDDVSSSFFSVQLPLQQSCEILRSVARFAYKEDKKSHKVVDLNYIETLKNTINFLEDDYLLNFKEDVLYDISLEQASSAFVVVRTVVSVVFNIEGEMKNGVIISPRETAMNTEENDDENISTKSSSCTKCGDLDMKLLMSSLFFASFIDGIKEDATILLDGVLHHILLVAFLHSDCIIPENDSQALTVTGSENNPTVQDRPSAVQNGKLQPLLSFGRFLFTGALNTGMNYFLVNNFIVEILSLGDKMIDVKAKTLLKDVMEFVSNLSKSPKGDGNMEVDEQNLENDSFVLHFMESLLYQFCQKIISSCWESRRSLYEALEIVLKHAKEEWCRRFEVELLHTAIFCLKDHPDEASLAQKDALVFYFRILILLYMDRSSGGEDVTIEHTFAGNSKCAEESSRSNRPVASILPTSSTIPSLLLIELGSNNSLVRYAARRGLEFLYDSDDPSKELNMKSIISKHGSIIKRHLFSKSLRNLQIPHQIATIETFSYIIKHAPETVPLSDNHVLVLISESLKMMSVADGEMTSESISNNVIVNKDGYCPRSTKNSCMISKFSNLSHSTGILLREAFDLAFGNGYLIRVKAELPIGVQLRVSSLNLFREILKKHSETFLEAESSSSIGNILPHIVSLLFRSLTGKPKEAINAAFQALEEILTKTDKKNADESQSSVRLPKNLLQMCIKPVLLNLRDYTKLSVPLLRGLSLLLSLLSSWFSKTLGEKLLEHLQKWSDPDKIINQRIWKQGEEPLVAAEIINLFQLLPDEPGNFVEPMIKTTLKLEAVLFRYSSTFKESPYRIPLAKYLNRHGNAVAQFFINDHRFKNPIYSELVQDVVRRKECVELRKVLSSIECSNMLLNVCFETPLAIIRSEKGNSNSRNSSNSRTAVDTLSMHGIDIDISGKKVQYKEDMKKKQDKLQSVKKELTKAEENLRKRMNDTNATDPAQMQRLVNNARDKVNRLKSQISNLEKDIKAIETDFRSKYGSIMKDSKQVDSEKKEDTRSMTLDSLELQYQGFSMIETLMLNDETYITNHHDVVRAFRWLWRSKGRHFRLLHEDALSPRYNGESRYLAKFLVNYSKTAPNDVDVLFDLLRIFLQPTSADFSFVQNHLRQTVCSSISLEQKRRVMKRFFPVIASEGIEELKVLSIQLLVLPMLKYDFENVSVKGNICKEEDAVEMTNEPAEQEKKHNEISGDDQQDCIERILSKDLTNDFVSEVLLKSKWQRSYGSRLTIEVLKLCALLLDHMKTDLGQHQKTILKFAWDVMKGDDAKAKAWASITISKFIILFDAPAKIILRVYTNLLRSHHAETSDIVRTALDILVPALMDKLSNDHYFSMVKGTIKILFDESDSIPQLSHLWHTVVRHRHTFSRFRDKLMPHLISSLNKLGLPMNSSIENRELSLTLIELALDWDANNFSFDESRENFIQNSNFERCEVFQELDILDSSPSKKMRNDDPDVGFIAISNTFENVRCHYILDQSEINTISNFLVRLVLLVAVADKQQQRLEEKIIPLFKKVLQHWKNFDIRIEYFEKVVSLCMNENISKGDKDDTKDDSKQSSSKNSEDNASINSILLSSCLNIFRLLLLESPNNSFLQQNYVKLGHIIKASLFRLCKDCKSSLSTSLKNFLVSLYSTKSVPDLSCICRSFMEESLFFLSQSKHVARKNDDCLFIDSLLSMLKILRGVAEVEPAIVNSLSTPIIDIALILSKKLSTGKSRSSSKSSYSPACPLESLFSEFEQQSKPSYSMKTSKYQSPASRTKSQSSSNLVVCTIHCLLILSTSSLPFQFSEERRKLLLFISELLESSNDQVVLMAASSVIANWLDPTDSRIPLTMKERIYFLSKLTNVEKTKGFSITDIQPLLYLVSHLVLKSTRFLGVDISSVLDDTSNQNEYGAVSIVKYVSSLALMSTNRTLKESYSKRLLKLDQGILKPETTLSTVFRGDLQGLGNHIWEFVVVDILLQSMESLGSVSGSSSDNNPSLTPVRLSLDSSGVSITEVYKKFLNALDKCKATEKTELYHAIRKLSSCDLGLCKSLFTTLLQNAWTRVQNDDVKFTLVQDFEAFLNRAYHSQFLKVSQSKSKGGLFTNSVKVFLQGLLKLNPLPMINIDLLVCIARNYNCWHEVRCILESQLVALNDIEDATWDVYKETLASSIRRCYLELGEQDTWLALRSSKCSLPGLQYAVSVDMYGDVNEALKTYNHLIDVCGIDESEQMHEVTEDEMAMIEDRWLTLQKETCQWEMLKDFTKDNGYGKLQFECAWKSQDWGKLRSLCSSPTATSCIELGDIDVKMSEIFLAIYDEKLNEVENLHAQTAQLCLYKWQLLPSLFSGCNTHIELLRNFNRLVDIRESGQIMVEASKHTKGKTYPDLKNLLTSWKNRLPNDHEPLSIWDDIFQWRSHMFTAVTKKFQWAEQSTLASLHDRPWTAIRMSRAARQLGIPEVSLLSLSKLTDCAMDVSDAFSKLNEQILSYKNGSEDEKKGGLNLINTTNLSYFNRVQKSELFRLKADFLESLGGKTKATQAYCHAIQLCPSYARAWISWGGLCSSLADLVEAQSRRRQPSANPAEDKEKKHADAKKVCQYLAQSMGCYLEAVNCDSSEESRIHLPRCLMMLAKDGSSPGLLCSTFEKYATALPSWVWLPWIPQLLSSLCRIESKTSKTLLQSILTTYPQSAYFSLRSFYLEKRDQERAKSGSSDNNSSSSVTCAEELMSSLRKSQPTLWVSLESILEELIIRFRPSYEEELLATITALLQRADSQLEQRSRGKDADDEAIRTSFSKTLSRVSDKFFRSQSDADGGPIDERTRKTIEFTHRYKESFESDFSMIESDQKGHLSLDEIVLKLNKWKRKLEARVSSTPPYLSLLQVSPSLSSFSSSSPDLWAGACNPPDSLKSNLSKKAASENEKDSSPSSSAAAALRAATTAASAVMAAMTYECGGGTHGNGWCSVEIPGQYAPNICSDEKPNPELHAKLIKFESTVELSRRNDQLLRRIGMVGSDGRSYQFLLQFAIPYWTRTDERTSQVLLLLNKCFRKEAVSSRRNLWLRPTAVIPVAQRLRMTAEDKNHISLHDIYTVACEASGTDSSAASNSFHEKINKLGTPKEGDTSNEEARSARVDAFKEICESVPDSILSDYIDQIHNDPEKYFKFQRTFAAQTALNSLLQYAFCVSERTPSKFIFNKRNGHVLCPDFRMSYSNQGFIDEKKEVPFRLTRNLEKFIGPFLMKGVFVPSMASAATAISKHDKDLEQTLQLLCRDDIVSWYLSKSSQREGSRSTQDLERQLADRVKKNVYYIQSRIAQCKISTKQKEGEKPLSSCDQEVKKLVEIATSAEKIAAMPLNYEGWL</sequence>
<dbReference type="InterPro" id="IPR003151">
    <property type="entry name" value="PIK-rel_kinase_FAT"/>
</dbReference>
<feature type="domain" description="PI3K/PI4K catalytic" evidence="4">
    <location>
        <begin position="4031"/>
        <end position="4354"/>
    </location>
</feature>
<protein>
    <recommendedName>
        <fullName evidence="8">Non-specific serine/threonine protein kinase</fullName>
    </recommendedName>
</protein>
<evidence type="ECO:0000256" key="3">
    <source>
        <dbReference type="SAM" id="MobiDB-lite"/>
    </source>
</evidence>
<dbReference type="InterPro" id="IPR036940">
    <property type="entry name" value="PI3/4_kinase_cat_sf"/>
</dbReference>
<dbReference type="Gene3D" id="1.10.1070.11">
    <property type="entry name" value="Phosphatidylinositol 3-/4-kinase, catalytic domain"/>
    <property type="match status" value="1"/>
</dbReference>
<dbReference type="SUPFAM" id="SSF48371">
    <property type="entry name" value="ARM repeat"/>
    <property type="match status" value="2"/>
</dbReference>
<accession>A0AAD3CHP0</accession>
<evidence type="ECO:0000256" key="1">
    <source>
        <dbReference type="ARBA" id="ARBA00007234"/>
    </source>
</evidence>
<feature type="compositionally biased region" description="Low complexity" evidence="3">
    <location>
        <begin position="232"/>
        <end position="247"/>
    </location>
</feature>
<dbReference type="InterPro" id="IPR011009">
    <property type="entry name" value="Kinase-like_dom_sf"/>
</dbReference>
<dbReference type="InterPro" id="IPR014009">
    <property type="entry name" value="PIK_FAT"/>
</dbReference>
<dbReference type="GO" id="GO:0000124">
    <property type="term" value="C:SAGA complex"/>
    <property type="evidence" value="ECO:0007669"/>
    <property type="project" value="TreeGrafter"/>
</dbReference>
<dbReference type="PANTHER" id="PTHR11139:SF1">
    <property type="entry name" value="TRANSFORMATION_TRANSCRIPTION DOMAIN-ASSOCIATED PROTEIN"/>
    <property type="match status" value="1"/>
</dbReference>
<evidence type="ECO:0008006" key="8">
    <source>
        <dbReference type="Google" id="ProtNLM"/>
    </source>
</evidence>
<dbReference type="SUPFAM" id="SSF56112">
    <property type="entry name" value="Protein kinase-like (PK-like)"/>
    <property type="match status" value="1"/>
</dbReference>
<evidence type="ECO:0000259" key="4">
    <source>
        <dbReference type="PROSITE" id="PS50290"/>
    </source>
</evidence>
<comment type="caution">
    <text evidence="6">The sequence shown here is derived from an EMBL/GenBank/DDBJ whole genome shotgun (WGS) entry which is preliminary data.</text>
</comment>
<feature type="region of interest" description="Disordered" evidence="3">
    <location>
        <begin position="338"/>
        <end position="397"/>
    </location>
</feature>
<proteinExistence type="inferred from homology"/>
<feature type="region of interest" description="Disordered" evidence="3">
    <location>
        <begin position="228"/>
        <end position="264"/>
    </location>
</feature>
<evidence type="ECO:0000256" key="2">
    <source>
        <dbReference type="SAM" id="Coils"/>
    </source>
</evidence>